<reference evidence="2 3" key="1">
    <citation type="journal article" date="2017" name="Curr. Microbiol.">
        <title>Mucilaginibacter ginsenosidivorans sp. nov., Isolated from Soil of Ginseng Field.</title>
        <authorList>
            <person name="Kim M.M."/>
            <person name="Siddiqi M.Z."/>
            <person name="Im W.T."/>
        </authorList>
    </citation>
    <scope>NUCLEOTIDE SEQUENCE [LARGE SCALE GENOMIC DNA]</scope>
    <source>
        <strain evidence="2 3">Gsoil 3017</strain>
    </source>
</reference>
<dbReference type="AlphaFoldDB" id="A0A5B8UT62"/>
<accession>A0A5B8UT62</accession>
<gene>
    <name evidence="2" type="ORF">FRZ54_05890</name>
</gene>
<proteinExistence type="predicted"/>
<keyword evidence="1" id="KW-1133">Transmembrane helix</keyword>
<sequence length="63" mass="7525">MFRQFTEHIDGNQVYLLFSMFIFLVFFIVVTVLLLRLRKQHVDYMSDIPLNDCTEETPNPLKS</sequence>
<evidence type="ECO:0008006" key="4">
    <source>
        <dbReference type="Google" id="ProtNLM"/>
    </source>
</evidence>
<dbReference type="EMBL" id="CP042436">
    <property type="protein sequence ID" value="QEC62133.1"/>
    <property type="molecule type" value="Genomic_DNA"/>
</dbReference>
<name>A0A5B8UT62_9SPHI</name>
<evidence type="ECO:0000313" key="3">
    <source>
        <dbReference type="Proteomes" id="UP000321479"/>
    </source>
</evidence>
<dbReference type="KEGG" id="mgin:FRZ54_05890"/>
<keyword evidence="3" id="KW-1185">Reference proteome</keyword>
<dbReference type="Proteomes" id="UP000321479">
    <property type="component" value="Chromosome"/>
</dbReference>
<feature type="transmembrane region" description="Helical" evidence="1">
    <location>
        <begin position="15"/>
        <end position="35"/>
    </location>
</feature>
<protein>
    <recommendedName>
        <fullName evidence="4">CcoQ/FixQ family Cbb3-type cytochrome c oxidase assembly chaperone</fullName>
    </recommendedName>
</protein>
<organism evidence="2 3">
    <name type="scientific">Mucilaginibacter ginsenosidivorans</name>
    <dbReference type="NCBI Taxonomy" id="398053"/>
    <lineage>
        <taxon>Bacteria</taxon>
        <taxon>Pseudomonadati</taxon>
        <taxon>Bacteroidota</taxon>
        <taxon>Sphingobacteriia</taxon>
        <taxon>Sphingobacteriales</taxon>
        <taxon>Sphingobacteriaceae</taxon>
        <taxon>Mucilaginibacter</taxon>
    </lineage>
</organism>
<keyword evidence="1" id="KW-0472">Membrane</keyword>
<evidence type="ECO:0000313" key="2">
    <source>
        <dbReference type="EMBL" id="QEC62133.1"/>
    </source>
</evidence>
<evidence type="ECO:0000256" key="1">
    <source>
        <dbReference type="SAM" id="Phobius"/>
    </source>
</evidence>
<dbReference type="RefSeq" id="WP_147030710.1">
    <property type="nucleotide sequence ID" value="NZ_CP042436.1"/>
</dbReference>
<keyword evidence="1" id="KW-0812">Transmembrane</keyword>